<dbReference type="PANTHER" id="PTHR34933">
    <property type="entry name" value="FLAGELLAR L-RING PROTEIN"/>
    <property type="match status" value="1"/>
</dbReference>
<keyword evidence="11" id="KW-0282">Flagellum</keyword>
<comment type="caution">
    <text evidence="11">The sequence shown here is derived from an EMBL/GenBank/DDBJ whole genome shotgun (WGS) entry which is preliminary data.</text>
</comment>
<dbReference type="PRINTS" id="PR01008">
    <property type="entry name" value="FLGLRINGFLGH"/>
</dbReference>
<evidence type="ECO:0000256" key="3">
    <source>
        <dbReference type="ARBA" id="ARBA00006929"/>
    </source>
</evidence>
<name>A0ABU9BXB7_9BURK</name>
<evidence type="ECO:0000256" key="8">
    <source>
        <dbReference type="ARBA" id="ARBA00023237"/>
    </source>
</evidence>
<evidence type="ECO:0000313" key="12">
    <source>
        <dbReference type="Proteomes" id="UP001371218"/>
    </source>
</evidence>
<evidence type="ECO:0000256" key="2">
    <source>
        <dbReference type="ARBA" id="ARBA00004370"/>
    </source>
</evidence>
<dbReference type="HAMAP" id="MF_00415">
    <property type="entry name" value="FlgH"/>
    <property type="match status" value="1"/>
</dbReference>
<comment type="function">
    <text evidence="1 9">Assembles around the rod to form the L-ring and probably protects the motor/basal body from shearing forces during rotation.</text>
</comment>
<dbReference type="Proteomes" id="UP001371218">
    <property type="component" value="Unassembled WGS sequence"/>
</dbReference>
<comment type="similarity">
    <text evidence="3 9">Belongs to the FlgH family.</text>
</comment>
<dbReference type="PROSITE" id="PS51257">
    <property type="entry name" value="PROKAR_LIPOPROTEIN"/>
    <property type="match status" value="1"/>
</dbReference>
<dbReference type="RefSeq" id="WP_341429056.1">
    <property type="nucleotide sequence ID" value="NZ_JBBUTG010000032.1"/>
</dbReference>
<evidence type="ECO:0000256" key="4">
    <source>
        <dbReference type="ARBA" id="ARBA00011439"/>
    </source>
</evidence>
<keyword evidence="7 9" id="KW-0975">Bacterial flagellum</keyword>
<keyword evidence="11" id="KW-0966">Cell projection</keyword>
<proteinExistence type="inferred from homology"/>
<evidence type="ECO:0000256" key="1">
    <source>
        <dbReference type="ARBA" id="ARBA00002591"/>
    </source>
</evidence>
<dbReference type="PANTHER" id="PTHR34933:SF3">
    <property type="entry name" value="FLAGELLAR L-RING PROTEIN"/>
    <property type="match status" value="1"/>
</dbReference>
<sequence length="243" mass="25235">MTPLIRSMALALPLLSLAACESVLPSEARVDFPTATAPELPASGPTPIPAMMPNFAYAAAPQPPVTGSIYQAASYRPMFEDHRARLVGDTLTIQIVEKVAASQSANSTVNKTGELTAGISALPGVRANHLAGANASATSGNAFTGKGETTSSNDFTGTITAMVVGVLPNGHLIVAGEKQIGINQHVDVLRFTGQVDPRAIQPGNTVPSAQVANVRVEHRGRGAMADAQGTGWLARFFLSLWPV</sequence>
<feature type="chain" id="PRO_5047024724" description="Flagellar L-ring protein" evidence="10">
    <location>
        <begin position="19"/>
        <end position="243"/>
    </location>
</feature>
<dbReference type="EMBL" id="JBBUTG010000032">
    <property type="protein sequence ID" value="MEK8034628.1"/>
    <property type="molecule type" value="Genomic_DNA"/>
</dbReference>
<accession>A0ABU9BXB7</accession>
<comment type="subcellular location">
    <subcellularLocation>
        <location evidence="9">Cell outer membrane</location>
        <topology evidence="9">Lipid-anchor</topology>
    </subcellularLocation>
    <subcellularLocation>
        <location evidence="9">Bacterial flagellum basal body</location>
    </subcellularLocation>
    <subcellularLocation>
        <location evidence="2">Membrane</location>
    </subcellularLocation>
</comment>
<keyword evidence="5 9" id="KW-0732">Signal</keyword>
<keyword evidence="11" id="KW-0969">Cilium</keyword>
<evidence type="ECO:0000256" key="10">
    <source>
        <dbReference type="SAM" id="SignalP"/>
    </source>
</evidence>
<keyword evidence="12" id="KW-1185">Reference proteome</keyword>
<dbReference type="InterPro" id="IPR000527">
    <property type="entry name" value="Flag_Lring"/>
</dbReference>
<evidence type="ECO:0000256" key="9">
    <source>
        <dbReference type="HAMAP-Rule" id="MF_00415"/>
    </source>
</evidence>
<evidence type="ECO:0000256" key="6">
    <source>
        <dbReference type="ARBA" id="ARBA00023136"/>
    </source>
</evidence>
<gene>
    <name evidence="9" type="primary">flgH</name>
    <name evidence="11" type="ORF">AACH06_27750</name>
</gene>
<comment type="subunit">
    <text evidence="4 9">The basal body constitutes a major portion of the flagellar organelle and consists of four rings (L,P,S, and M) mounted on a central rod.</text>
</comment>
<keyword evidence="6 9" id="KW-0472">Membrane</keyword>
<reference evidence="11 12" key="1">
    <citation type="submission" date="2024-04" db="EMBL/GenBank/DDBJ databases">
        <title>Novel species of the genus Ideonella isolated from streams.</title>
        <authorList>
            <person name="Lu H."/>
        </authorList>
    </citation>
    <scope>NUCLEOTIDE SEQUENCE [LARGE SCALE GENOMIC DNA]</scope>
    <source>
        <strain evidence="11 12">DXS29W</strain>
    </source>
</reference>
<dbReference type="Pfam" id="PF02107">
    <property type="entry name" value="FlgH"/>
    <property type="match status" value="1"/>
</dbReference>
<feature type="signal peptide" evidence="10">
    <location>
        <begin position="1"/>
        <end position="18"/>
    </location>
</feature>
<organism evidence="11 12">
    <name type="scientific">Ideonella lacteola</name>
    <dbReference type="NCBI Taxonomy" id="2984193"/>
    <lineage>
        <taxon>Bacteria</taxon>
        <taxon>Pseudomonadati</taxon>
        <taxon>Pseudomonadota</taxon>
        <taxon>Betaproteobacteria</taxon>
        <taxon>Burkholderiales</taxon>
        <taxon>Sphaerotilaceae</taxon>
        <taxon>Ideonella</taxon>
    </lineage>
</organism>
<evidence type="ECO:0000256" key="7">
    <source>
        <dbReference type="ARBA" id="ARBA00023143"/>
    </source>
</evidence>
<protein>
    <recommendedName>
        <fullName evidence="9">Flagellar L-ring protein</fullName>
    </recommendedName>
    <alternativeName>
        <fullName evidence="9">Basal body L-ring protein</fullName>
    </alternativeName>
</protein>
<evidence type="ECO:0000313" key="11">
    <source>
        <dbReference type="EMBL" id="MEK8034628.1"/>
    </source>
</evidence>
<evidence type="ECO:0000256" key="5">
    <source>
        <dbReference type="ARBA" id="ARBA00022729"/>
    </source>
</evidence>
<keyword evidence="8 9" id="KW-0998">Cell outer membrane</keyword>
<keyword evidence="9" id="KW-0449">Lipoprotein</keyword>